<gene>
    <name evidence="2" type="ORF">ORQ98_15835</name>
</gene>
<organism evidence="2 3">
    <name type="scientific">Spartinivicinus poritis</name>
    <dbReference type="NCBI Taxonomy" id="2994640"/>
    <lineage>
        <taxon>Bacteria</taxon>
        <taxon>Pseudomonadati</taxon>
        <taxon>Pseudomonadota</taxon>
        <taxon>Gammaproteobacteria</taxon>
        <taxon>Oceanospirillales</taxon>
        <taxon>Zooshikellaceae</taxon>
        <taxon>Spartinivicinus</taxon>
    </lineage>
</organism>
<dbReference type="InterPro" id="IPR016181">
    <property type="entry name" value="Acyl_CoA_acyltransferase"/>
</dbReference>
<comment type="caution">
    <text evidence="2">The sequence shown here is derived from an EMBL/GenBank/DDBJ whole genome shotgun (WGS) entry which is preliminary data.</text>
</comment>
<dbReference type="EMBL" id="JAPMOU010000020">
    <property type="protein sequence ID" value="MDE1463432.1"/>
    <property type="molecule type" value="Genomic_DNA"/>
</dbReference>
<dbReference type="EC" id="2.3.1.-" evidence="2"/>
<dbReference type="InterPro" id="IPR000182">
    <property type="entry name" value="GNAT_dom"/>
</dbReference>
<dbReference type="Pfam" id="PF13673">
    <property type="entry name" value="Acetyltransf_10"/>
    <property type="match status" value="1"/>
</dbReference>
<sequence length="155" mass="17610">MNWHLKSFNELNIDELYQILKLRIDIFVVEQASIYSDLDNKDRQAGILHLFAEEQGQVMAYLRLLPPEVSYPDMSSLGRVVIHLDARGMGLGHELLKCAIAIIDEQWPTNTCHISAQTHLQSFYNQHGFYAVGEGYLEDGIPHIGMERAAAKVNE</sequence>
<dbReference type="SUPFAM" id="SSF55729">
    <property type="entry name" value="Acyl-CoA N-acyltransferases (Nat)"/>
    <property type="match status" value="1"/>
</dbReference>
<proteinExistence type="predicted"/>
<evidence type="ECO:0000313" key="2">
    <source>
        <dbReference type="EMBL" id="MDE1463432.1"/>
    </source>
</evidence>
<keyword evidence="2" id="KW-0808">Transferase</keyword>
<dbReference type="RefSeq" id="WP_274689769.1">
    <property type="nucleotide sequence ID" value="NZ_JAPMOU010000020.1"/>
</dbReference>
<dbReference type="Proteomes" id="UP001528823">
    <property type="component" value="Unassembled WGS sequence"/>
</dbReference>
<keyword evidence="2" id="KW-0012">Acyltransferase</keyword>
<dbReference type="Gene3D" id="3.40.630.30">
    <property type="match status" value="1"/>
</dbReference>
<feature type="domain" description="N-acetyltransferase" evidence="1">
    <location>
        <begin position="6"/>
        <end position="151"/>
    </location>
</feature>
<evidence type="ECO:0000313" key="3">
    <source>
        <dbReference type="Proteomes" id="UP001528823"/>
    </source>
</evidence>
<dbReference type="GO" id="GO:0016746">
    <property type="term" value="F:acyltransferase activity"/>
    <property type="evidence" value="ECO:0007669"/>
    <property type="project" value="UniProtKB-KW"/>
</dbReference>
<protein>
    <submittedName>
        <fullName evidence="2">GNAT family N-acetyltransferase</fullName>
        <ecNumber evidence="2">2.3.1.-</ecNumber>
    </submittedName>
</protein>
<dbReference type="PROSITE" id="PS51186">
    <property type="entry name" value="GNAT"/>
    <property type="match status" value="1"/>
</dbReference>
<dbReference type="CDD" id="cd04301">
    <property type="entry name" value="NAT_SF"/>
    <property type="match status" value="1"/>
</dbReference>
<name>A0ABT5UAP8_9GAMM</name>
<reference evidence="2 3" key="1">
    <citation type="submission" date="2022-11" db="EMBL/GenBank/DDBJ databases">
        <title>Spartinivicinus poritis sp. nov., isolated from scleractinian coral Porites lutea.</title>
        <authorList>
            <person name="Zhang G."/>
            <person name="Cai L."/>
            <person name="Wei Q."/>
        </authorList>
    </citation>
    <scope>NUCLEOTIDE SEQUENCE [LARGE SCALE GENOMIC DNA]</scope>
    <source>
        <strain evidence="2 3">A2-2</strain>
    </source>
</reference>
<evidence type="ECO:0000259" key="1">
    <source>
        <dbReference type="PROSITE" id="PS51186"/>
    </source>
</evidence>
<keyword evidence="3" id="KW-1185">Reference proteome</keyword>
<accession>A0ABT5UAP8</accession>